<dbReference type="Proteomes" id="UP000009183">
    <property type="component" value="Chromosome 6"/>
</dbReference>
<protein>
    <submittedName>
        <fullName evidence="1">Uncharacterized protein</fullName>
    </submittedName>
</protein>
<accession>F6GU11</accession>
<sequence>MHSLNRNPFSERS</sequence>
<reference evidence="2" key="1">
    <citation type="journal article" date="2007" name="Nature">
        <title>The grapevine genome sequence suggests ancestral hexaploidization in major angiosperm phyla.</title>
        <authorList>
            <consortium name="The French-Italian Public Consortium for Grapevine Genome Characterization."/>
            <person name="Jaillon O."/>
            <person name="Aury J.-M."/>
            <person name="Noel B."/>
            <person name="Policriti A."/>
            <person name="Clepet C."/>
            <person name="Casagrande A."/>
            <person name="Choisne N."/>
            <person name="Aubourg S."/>
            <person name="Vitulo N."/>
            <person name="Jubin C."/>
            <person name="Vezzi A."/>
            <person name="Legeai F."/>
            <person name="Hugueney P."/>
            <person name="Dasilva C."/>
            <person name="Horner D."/>
            <person name="Mica E."/>
            <person name="Jublot D."/>
            <person name="Poulain J."/>
            <person name="Bruyere C."/>
            <person name="Billault A."/>
            <person name="Segurens B."/>
            <person name="Gouyvenoux M."/>
            <person name="Ugarte E."/>
            <person name="Cattonaro F."/>
            <person name="Anthouard V."/>
            <person name="Vico V."/>
            <person name="Del Fabbro C."/>
            <person name="Alaux M."/>
            <person name="Di Gaspero G."/>
            <person name="Dumas V."/>
            <person name="Felice N."/>
            <person name="Paillard S."/>
            <person name="Juman I."/>
            <person name="Moroldo M."/>
            <person name="Scalabrin S."/>
            <person name="Canaguier A."/>
            <person name="Le Clainche I."/>
            <person name="Malacrida G."/>
            <person name="Durand E."/>
            <person name="Pesole G."/>
            <person name="Laucou V."/>
            <person name="Chatelet P."/>
            <person name="Merdinoglu D."/>
            <person name="Delledonne M."/>
            <person name="Pezzotti M."/>
            <person name="Lecharny A."/>
            <person name="Scarpelli C."/>
            <person name="Artiguenave F."/>
            <person name="Pe M.E."/>
            <person name="Valle G."/>
            <person name="Morgante M."/>
            <person name="Caboche M."/>
            <person name="Adam-Blondon A.-F."/>
            <person name="Weissenbach J."/>
            <person name="Quetier F."/>
            <person name="Wincker P."/>
        </authorList>
    </citation>
    <scope>NUCLEOTIDE SEQUENCE [LARGE SCALE GENOMIC DNA]</scope>
    <source>
        <strain evidence="2">cv. Pinot noir / PN40024</strain>
    </source>
</reference>
<dbReference type="InParanoid" id="F6GU11"/>
<dbReference type="EMBL" id="FN594951">
    <property type="protein sequence ID" value="CCB43675.1"/>
    <property type="molecule type" value="Genomic_DNA"/>
</dbReference>
<keyword evidence="2" id="KW-1185">Reference proteome</keyword>
<evidence type="ECO:0000313" key="2">
    <source>
        <dbReference type="Proteomes" id="UP000009183"/>
    </source>
</evidence>
<gene>
    <name evidence="1" type="ordered locus">VIT_06s0004g02780</name>
</gene>
<proteinExistence type="predicted"/>
<evidence type="ECO:0000313" key="1">
    <source>
        <dbReference type="EMBL" id="CCB43675.1"/>
    </source>
</evidence>
<dbReference type="HOGENOM" id="CLU_222479_0_0_1"/>
<organism evidence="1 2">
    <name type="scientific">Vitis vinifera</name>
    <name type="common">Grape</name>
    <dbReference type="NCBI Taxonomy" id="29760"/>
    <lineage>
        <taxon>Eukaryota</taxon>
        <taxon>Viridiplantae</taxon>
        <taxon>Streptophyta</taxon>
        <taxon>Embryophyta</taxon>
        <taxon>Tracheophyta</taxon>
        <taxon>Spermatophyta</taxon>
        <taxon>Magnoliopsida</taxon>
        <taxon>eudicotyledons</taxon>
        <taxon>Gunneridae</taxon>
        <taxon>Pentapetalae</taxon>
        <taxon>rosids</taxon>
        <taxon>Vitales</taxon>
        <taxon>Vitaceae</taxon>
        <taxon>Viteae</taxon>
        <taxon>Vitis</taxon>
    </lineage>
</organism>
<name>F6GU11_VITVI</name>